<feature type="compositionally biased region" description="Polar residues" evidence="1">
    <location>
        <begin position="1"/>
        <end position="13"/>
    </location>
</feature>
<reference evidence="4" key="1">
    <citation type="submission" date="2016-06" db="UniProtKB">
        <authorList>
            <consortium name="WormBaseParasite"/>
        </authorList>
    </citation>
    <scope>IDENTIFICATION</scope>
</reference>
<name>A0A183THN3_SCHSO</name>
<evidence type="ECO:0000313" key="4">
    <source>
        <dbReference type="WBParaSite" id="SSLN_0001658901-mRNA-1"/>
    </source>
</evidence>
<keyword evidence="3" id="KW-1185">Reference proteome</keyword>
<dbReference type="EMBL" id="UYSU01040524">
    <property type="protein sequence ID" value="VDM02367.1"/>
    <property type="molecule type" value="Genomic_DNA"/>
</dbReference>
<dbReference type="AlphaFoldDB" id="A0A183THN3"/>
<dbReference type="Proteomes" id="UP000275846">
    <property type="component" value="Unassembled WGS sequence"/>
</dbReference>
<sequence length="128" mass="13053">MSTQCTNNPATSTSGSASIPSANPASNTTLTTTPITTADSTDGQPPSITRTIHPPLTPASITVTIIIDTTSPTATTKGTTTDFPLPAFSATAAATTTSDGDSVATRPHCDHAFTLHIGLVGHLRIHRT</sequence>
<proteinExistence type="predicted"/>
<accession>A0A183THN3</accession>
<dbReference type="OrthoDB" id="10610872at2759"/>
<evidence type="ECO:0000313" key="3">
    <source>
        <dbReference type="Proteomes" id="UP000275846"/>
    </source>
</evidence>
<reference evidence="2 3" key="2">
    <citation type="submission" date="2018-11" db="EMBL/GenBank/DDBJ databases">
        <authorList>
            <consortium name="Pathogen Informatics"/>
        </authorList>
    </citation>
    <scope>NUCLEOTIDE SEQUENCE [LARGE SCALE GENOMIC DNA]</scope>
    <source>
        <strain evidence="2 3">NST_G2</strain>
    </source>
</reference>
<feature type="compositionally biased region" description="Low complexity" evidence="1">
    <location>
        <begin position="14"/>
        <end position="42"/>
    </location>
</feature>
<evidence type="ECO:0000256" key="1">
    <source>
        <dbReference type="SAM" id="MobiDB-lite"/>
    </source>
</evidence>
<feature type="region of interest" description="Disordered" evidence="1">
    <location>
        <begin position="1"/>
        <end position="55"/>
    </location>
</feature>
<dbReference type="WBParaSite" id="SSLN_0001658901-mRNA-1">
    <property type="protein sequence ID" value="SSLN_0001658901-mRNA-1"/>
    <property type="gene ID" value="SSLN_0001658901"/>
</dbReference>
<evidence type="ECO:0000313" key="2">
    <source>
        <dbReference type="EMBL" id="VDM02367.1"/>
    </source>
</evidence>
<organism evidence="4">
    <name type="scientific">Schistocephalus solidus</name>
    <name type="common">Tapeworm</name>
    <dbReference type="NCBI Taxonomy" id="70667"/>
    <lineage>
        <taxon>Eukaryota</taxon>
        <taxon>Metazoa</taxon>
        <taxon>Spiralia</taxon>
        <taxon>Lophotrochozoa</taxon>
        <taxon>Platyhelminthes</taxon>
        <taxon>Cestoda</taxon>
        <taxon>Eucestoda</taxon>
        <taxon>Diphyllobothriidea</taxon>
        <taxon>Diphyllobothriidae</taxon>
        <taxon>Schistocephalus</taxon>
    </lineage>
</organism>
<protein>
    <submittedName>
        <fullName evidence="4">C2H2-type domain-containing protein</fullName>
    </submittedName>
</protein>
<gene>
    <name evidence="2" type="ORF">SSLN_LOCUS15981</name>
</gene>